<name>A0A7K0CJD3_9ACTN</name>
<dbReference type="InterPro" id="IPR052704">
    <property type="entry name" value="ECF_Sigma-70_Domain"/>
</dbReference>
<keyword evidence="2" id="KW-1185">Reference proteome</keyword>
<dbReference type="AlphaFoldDB" id="A0A7K0CJD3"/>
<dbReference type="PANTHER" id="PTHR30173:SF43">
    <property type="entry name" value="ECF RNA POLYMERASE SIGMA FACTOR SIGI-RELATED"/>
    <property type="match status" value="1"/>
</dbReference>
<protein>
    <recommendedName>
        <fullName evidence="3">RNA polymerase subunit sigma</fullName>
    </recommendedName>
</protein>
<dbReference type="Proteomes" id="UP000466345">
    <property type="component" value="Unassembled WGS sequence"/>
</dbReference>
<evidence type="ECO:0000313" key="2">
    <source>
        <dbReference type="Proteomes" id="UP000466345"/>
    </source>
</evidence>
<reference evidence="1 2" key="1">
    <citation type="submission" date="2019-10" db="EMBL/GenBank/DDBJ databases">
        <title>Streptomyces smaragdinus sp. nov. and Streptomyces fabii sp. nov., isolated from the gut of fungus growing-termite Macrotermes natalensis.</title>
        <authorList>
            <person name="Schwitalla J."/>
            <person name="Benndorf R."/>
            <person name="Martin K."/>
            <person name="De Beer W."/>
            <person name="Kaster A.-K."/>
            <person name="Vollmers J."/>
            <person name="Poulsen M."/>
            <person name="Beemelmanns C."/>
        </authorList>
    </citation>
    <scope>NUCLEOTIDE SEQUENCE [LARGE SCALE GENOMIC DNA]</scope>
    <source>
        <strain evidence="1 2">RB5</strain>
    </source>
</reference>
<proteinExistence type="predicted"/>
<sequence>MREGEGVSLAELVDERRGLEELADRLTAGDPGSRDVVDAAYRRWFGLTCAERRAVGDPGAWLADAVRALAPRPAPSGPVDAPGAADTSACRVLREALVTLSPAERAQFVLNDVFGALPRGPRSRPVPHGEHDTVVHAVRDACERADAAGLEAVLAENVTALYDSGGKVRARTRPADGPREAARSLLTLLPPRADVTMAPRSVNGRTALLVHYRGRVAAIISLTVADGRATQLWVTVNPDKLRPWNRNARP</sequence>
<evidence type="ECO:0000313" key="1">
    <source>
        <dbReference type="EMBL" id="MQY13556.1"/>
    </source>
</evidence>
<evidence type="ECO:0008006" key="3">
    <source>
        <dbReference type="Google" id="ProtNLM"/>
    </source>
</evidence>
<organism evidence="1 2">
    <name type="scientific">Streptomyces smaragdinus</name>
    <dbReference type="NCBI Taxonomy" id="2585196"/>
    <lineage>
        <taxon>Bacteria</taxon>
        <taxon>Bacillati</taxon>
        <taxon>Actinomycetota</taxon>
        <taxon>Actinomycetes</taxon>
        <taxon>Kitasatosporales</taxon>
        <taxon>Streptomycetaceae</taxon>
        <taxon>Streptomyces</taxon>
    </lineage>
</organism>
<comment type="caution">
    <text evidence="1">The sequence shown here is derived from an EMBL/GenBank/DDBJ whole genome shotgun (WGS) entry which is preliminary data.</text>
</comment>
<accession>A0A7K0CJD3</accession>
<dbReference type="InterPro" id="IPR032710">
    <property type="entry name" value="NTF2-like_dom_sf"/>
</dbReference>
<dbReference type="RefSeq" id="WP_153453381.1">
    <property type="nucleotide sequence ID" value="NZ_WEGJ01000013.1"/>
</dbReference>
<dbReference type="GO" id="GO:0016987">
    <property type="term" value="F:sigma factor activity"/>
    <property type="evidence" value="ECO:0007669"/>
    <property type="project" value="TreeGrafter"/>
</dbReference>
<dbReference type="PANTHER" id="PTHR30173">
    <property type="entry name" value="SIGMA 19 FACTOR"/>
    <property type="match status" value="1"/>
</dbReference>
<gene>
    <name evidence="1" type="ORF">SRB5_37040</name>
</gene>
<dbReference type="OrthoDB" id="3298440at2"/>
<dbReference type="SUPFAM" id="SSF54427">
    <property type="entry name" value="NTF2-like"/>
    <property type="match status" value="1"/>
</dbReference>
<dbReference type="EMBL" id="WEGJ01000013">
    <property type="protein sequence ID" value="MQY13556.1"/>
    <property type="molecule type" value="Genomic_DNA"/>
</dbReference>